<keyword evidence="1" id="KW-1133">Transmembrane helix</keyword>
<protein>
    <recommendedName>
        <fullName evidence="4">Transmembrane protein</fullName>
    </recommendedName>
</protein>
<feature type="transmembrane region" description="Helical" evidence="1">
    <location>
        <begin position="190"/>
        <end position="217"/>
    </location>
</feature>
<evidence type="ECO:0008006" key="4">
    <source>
        <dbReference type="Google" id="ProtNLM"/>
    </source>
</evidence>
<feature type="transmembrane region" description="Helical" evidence="1">
    <location>
        <begin position="130"/>
        <end position="154"/>
    </location>
</feature>
<evidence type="ECO:0000256" key="1">
    <source>
        <dbReference type="SAM" id="Phobius"/>
    </source>
</evidence>
<keyword evidence="3" id="KW-1185">Reference proteome</keyword>
<name>A0ABM9T1Q0_THIA3</name>
<organism evidence="2 3">
    <name type="scientific">Thiomonas arsenitoxydans (strain DSM 22701 / CIP 110005 / 3As)</name>
    <dbReference type="NCBI Taxonomy" id="426114"/>
    <lineage>
        <taxon>Bacteria</taxon>
        <taxon>Pseudomonadati</taxon>
        <taxon>Pseudomonadota</taxon>
        <taxon>Betaproteobacteria</taxon>
        <taxon>Burkholderiales</taxon>
        <taxon>Thiomonas</taxon>
    </lineage>
</organism>
<comment type="caution">
    <text evidence="2">The sequence shown here is derived from an EMBL/GenBank/DDBJ whole genome shotgun (WGS) entry which is preliminary data.</text>
</comment>
<dbReference type="EMBL" id="CTRI01000003">
    <property type="protein sequence ID" value="CQR27599.1"/>
    <property type="molecule type" value="Genomic_DNA"/>
</dbReference>
<proteinExistence type="predicted"/>
<feature type="transmembrane region" description="Helical" evidence="1">
    <location>
        <begin position="46"/>
        <end position="64"/>
    </location>
</feature>
<feature type="transmembrane region" description="Helical" evidence="1">
    <location>
        <begin position="237"/>
        <end position="263"/>
    </location>
</feature>
<reference evidence="2 3" key="1">
    <citation type="submission" date="2015-03" db="EMBL/GenBank/DDBJ databases">
        <authorList>
            <person name="Regsiter A."/>
            <person name="william w."/>
        </authorList>
    </citation>
    <scope>NUCLEOTIDE SEQUENCE [LARGE SCALE GENOMIC DNA]</scope>
    <source>
        <strain evidence="2 3">CB1</strain>
    </source>
</reference>
<feature type="transmembrane region" description="Helical" evidence="1">
    <location>
        <begin position="70"/>
        <end position="91"/>
    </location>
</feature>
<dbReference type="Proteomes" id="UP000078599">
    <property type="component" value="Unassembled WGS sequence"/>
</dbReference>
<gene>
    <name evidence="2" type="ORF">THICB1_110109</name>
</gene>
<sequence length="284" mass="30008">MGRLHSLRPAMTSTDLIVPDPVFRRVPAAFGLRWWMAGWRSFMQAPLPWLGLAVALLVLLWLLAELPMGGLLSQWLSLPLLAFGVIFAALLRKRAEQARAMTPQGMPVEPQNEGTLSSTTQRWTGRIGPLLLVSLLVLALGGVIGAVIVMGLGAMFGLGLASFGAFAKVMTPGVGMAAGLGALAGSLMTLLLLVLLALYLFSVAFWFVNTLVALGGVSPWNAVKLSVRAGFTNLAPITLFTVLLLPISIVAMLPFGLGLLVLFPVLSGASFASYHDVFGDEAAA</sequence>
<evidence type="ECO:0000313" key="3">
    <source>
        <dbReference type="Proteomes" id="UP000078599"/>
    </source>
</evidence>
<accession>A0ABM9T1Q0</accession>
<evidence type="ECO:0000313" key="2">
    <source>
        <dbReference type="EMBL" id="CQR27599.1"/>
    </source>
</evidence>
<keyword evidence="1" id="KW-0812">Transmembrane</keyword>
<keyword evidence="1" id="KW-0472">Membrane</keyword>